<gene>
    <name evidence="1" type="ORF">U8465_06300</name>
</gene>
<evidence type="ECO:0000313" key="2">
    <source>
        <dbReference type="Proteomes" id="UP001304050"/>
    </source>
</evidence>
<comment type="caution">
    <text evidence="1">The sequence shown here is derived from an EMBL/GenBank/DDBJ whole genome shotgun (WGS) entry which is preliminary data.</text>
</comment>
<protein>
    <submittedName>
        <fullName evidence="1">Uncharacterized protein</fullName>
    </submittedName>
</protein>
<dbReference type="Proteomes" id="UP001304050">
    <property type="component" value="Unassembled WGS sequence"/>
</dbReference>
<name>A0ACC6MU90_9HYPH</name>
<keyword evidence="2" id="KW-1185">Reference proteome</keyword>
<proteinExistence type="predicted"/>
<organism evidence="1 2">
    <name type="scientific">Rhizobium mulingense</name>
    <dbReference type="NCBI Taxonomy" id="3031128"/>
    <lineage>
        <taxon>Bacteria</taxon>
        <taxon>Pseudomonadati</taxon>
        <taxon>Pseudomonadota</taxon>
        <taxon>Alphaproteobacteria</taxon>
        <taxon>Hyphomicrobiales</taxon>
        <taxon>Rhizobiaceae</taxon>
        <taxon>Rhizobium/Agrobacterium group</taxon>
        <taxon>Rhizobium</taxon>
    </lineage>
</organism>
<sequence>MLMPGMVSSMVFPLSWSAARDGAADAPVSNLRPIVPKIESELGLSAGRGEGGRTCCQQQDDDKRDRAGTARSGKAETAGKCGRIGATENEPRRRSKRNRVDLAE</sequence>
<accession>A0ACC6MU90</accession>
<reference evidence="1" key="1">
    <citation type="submission" date="2023-12" db="EMBL/GenBank/DDBJ databases">
        <title>Diversity of Rhizobium in root nodule of phaseolus vulgaris.</title>
        <authorList>
            <person name="Wang H."/>
        </authorList>
    </citation>
    <scope>NUCLEOTIDE SEQUENCE</scope>
    <source>
        <strain evidence="1">MJ31</strain>
    </source>
</reference>
<dbReference type="EMBL" id="JAYESG010000002">
    <property type="protein sequence ID" value="MEA3516750.1"/>
    <property type="molecule type" value="Genomic_DNA"/>
</dbReference>
<evidence type="ECO:0000313" key="1">
    <source>
        <dbReference type="EMBL" id="MEA3516750.1"/>
    </source>
</evidence>